<feature type="domain" description="Retrotransposon gag" evidence="1">
    <location>
        <begin position="77"/>
        <end position="169"/>
    </location>
</feature>
<evidence type="ECO:0000313" key="3">
    <source>
        <dbReference type="Proteomes" id="UP000265000"/>
    </source>
</evidence>
<dbReference type="Gene3D" id="3.10.10.10">
    <property type="entry name" value="HIV Type 1 Reverse Transcriptase, subunit A, domain 1"/>
    <property type="match status" value="1"/>
</dbReference>
<dbReference type="GeneTree" id="ENSGT00950000183173"/>
<reference evidence="2" key="2">
    <citation type="submission" date="2025-09" db="UniProtKB">
        <authorList>
            <consortium name="Ensembl"/>
        </authorList>
    </citation>
    <scope>IDENTIFICATION</scope>
</reference>
<dbReference type="PANTHER" id="PTHR15503">
    <property type="entry name" value="LDOC1 RELATED"/>
    <property type="match status" value="1"/>
</dbReference>
<dbReference type="InterPro" id="IPR021109">
    <property type="entry name" value="Peptidase_aspartic_dom_sf"/>
</dbReference>
<dbReference type="InterPro" id="IPR032567">
    <property type="entry name" value="RTL1-rel"/>
</dbReference>
<dbReference type="InterPro" id="IPR005162">
    <property type="entry name" value="Retrotrans_gag_dom"/>
</dbReference>
<dbReference type="SUPFAM" id="SSF50630">
    <property type="entry name" value="Acid proteases"/>
    <property type="match status" value="1"/>
</dbReference>
<dbReference type="AlphaFoldDB" id="A0A3Q2QA15"/>
<organism evidence="2 3">
    <name type="scientific">Fundulus heteroclitus</name>
    <name type="common">Killifish</name>
    <name type="synonym">Mummichog</name>
    <dbReference type="NCBI Taxonomy" id="8078"/>
    <lineage>
        <taxon>Eukaryota</taxon>
        <taxon>Metazoa</taxon>
        <taxon>Chordata</taxon>
        <taxon>Craniata</taxon>
        <taxon>Vertebrata</taxon>
        <taxon>Euteleostomi</taxon>
        <taxon>Actinopterygii</taxon>
        <taxon>Neopterygii</taxon>
        <taxon>Teleostei</taxon>
        <taxon>Neoteleostei</taxon>
        <taxon>Acanthomorphata</taxon>
        <taxon>Ovalentaria</taxon>
        <taxon>Atherinomorphae</taxon>
        <taxon>Cyprinodontiformes</taxon>
        <taxon>Fundulidae</taxon>
        <taxon>Fundulus</taxon>
    </lineage>
</organism>
<protein>
    <recommendedName>
        <fullName evidence="1">Retrotransposon gag domain-containing protein</fullName>
    </recommendedName>
</protein>
<dbReference type="CDD" id="cd00303">
    <property type="entry name" value="retropepsin_like"/>
    <property type="match status" value="1"/>
</dbReference>
<evidence type="ECO:0000259" key="1">
    <source>
        <dbReference type="Pfam" id="PF03732"/>
    </source>
</evidence>
<dbReference type="Proteomes" id="UP000265000">
    <property type="component" value="Unplaced"/>
</dbReference>
<reference evidence="2" key="1">
    <citation type="submission" date="2025-08" db="UniProtKB">
        <authorList>
            <consortium name="Ensembl"/>
        </authorList>
    </citation>
    <scope>IDENTIFICATION</scope>
</reference>
<proteinExistence type="predicted"/>
<keyword evidence="3" id="KW-1185">Reference proteome</keyword>
<dbReference type="Ensembl" id="ENSFHET00000011566.1">
    <property type="protein sequence ID" value="ENSFHEP00000022947.1"/>
    <property type="gene ID" value="ENSFHEG00000003650.1"/>
</dbReference>
<dbReference type="PROSITE" id="PS51257">
    <property type="entry name" value="PROKAR_LIPOPROTEIN"/>
    <property type="match status" value="1"/>
</dbReference>
<dbReference type="InterPro" id="IPR043502">
    <property type="entry name" value="DNA/RNA_pol_sf"/>
</dbReference>
<dbReference type="STRING" id="8078.ENSFHEP00000022947"/>
<dbReference type="Gene3D" id="2.40.70.10">
    <property type="entry name" value="Acid Proteases"/>
    <property type="match status" value="1"/>
</dbReference>
<accession>A0A3Q2QA15</accession>
<dbReference type="SUPFAM" id="SSF56672">
    <property type="entry name" value="DNA/RNA polymerases"/>
    <property type="match status" value="1"/>
</dbReference>
<name>A0A3Q2QA15_FUNHE</name>
<dbReference type="PANTHER" id="PTHR15503:SF36">
    <property type="entry name" value="RETROTRANSPOSON GAG-LIKE PROTEIN 5"/>
    <property type="match status" value="1"/>
</dbReference>
<evidence type="ECO:0000313" key="2">
    <source>
        <dbReference type="Ensembl" id="ENSFHEP00000022947.1"/>
    </source>
</evidence>
<dbReference type="Pfam" id="PF13975">
    <property type="entry name" value="gag-asp_proteas"/>
    <property type="match status" value="1"/>
</dbReference>
<sequence length="570" mass="63846">MKVQIKPTPLIQCYILYSMGWYISAGCIARYVSVSCFKSVPHVPSFNFEHLAFLTQCGIFFELQPSAFPTDRSKVAFVISLLAGKAKLWGTSQWQNNSSTCHFYRDFAQELVRVFYPVLPCREASRGLFALRQGNRSVAEYIIDFHLLSSESTWNEDALMDVFYRGLNEGVKDVLSTHKLPQTLKQLEDLATRINLRLTERRREWGARASTNPRPSSYVPAVMVPAPARTPDPKPMHLGRIRLTPEERSRCFQLNLCLYCGGEGHRVCSCPVKGKNSLREERTLLNRTRITTSPNLLFPVTILVNSKGHNLSALVDSGADTEFMDETLARRLGIKLLPSPDTHRVVALDGHQINQCQLVSEPIELFFGGGGNHTERLSFLIIESPQVPVVLGFTWLRKHNPQIDWQRGEVLGWAPACSGSCLHSAQSHPTTENEVEETYPDLSKVPEEYHDLKEAFNKSKATALPPHRAYDCSIDLLSGTTPPRGRLYSLSVPESQAMQKYISDSLKAGIIRPSSSPAGAGFFFVGKKDGSLRPCIDYRGLNEITGKNRYPIPLINSAFDQIQGAKIFTK</sequence>
<dbReference type="Pfam" id="PF03732">
    <property type="entry name" value="Retrotrans_gag"/>
    <property type="match status" value="1"/>
</dbReference>